<gene>
    <name evidence="2" type="ORF">OG549_39225</name>
</gene>
<proteinExistence type="inferred from homology"/>
<sequence>MPVPLEVFAAVDRRTPGFAAWQEPQWFFHCAEGAAFLGPAGSAELAAHPEVLEMLRQEANGWGWPSEQVEHFLASLDKDGEATAYLFRCQVCAAHLAYTDFA</sequence>
<reference evidence="2" key="1">
    <citation type="submission" date="2022-10" db="EMBL/GenBank/DDBJ databases">
        <title>The complete genomes of actinobacterial strains from the NBC collection.</title>
        <authorList>
            <person name="Joergensen T.S."/>
            <person name="Alvarez Arevalo M."/>
            <person name="Sterndorff E.B."/>
            <person name="Faurdal D."/>
            <person name="Vuksanovic O."/>
            <person name="Mourched A.-S."/>
            <person name="Charusanti P."/>
            <person name="Shaw S."/>
            <person name="Blin K."/>
            <person name="Weber T."/>
        </authorList>
    </citation>
    <scope>NUCLEOTIDE SEQUENCE</scope>
    <source>
        <strain evidence="2">NBC_00003</strain>
    </source>
</reference>
<dbReference type="EMBL" id="CP108318">
    <property type="protein sequence ID" value="WTW66175.1"/>
    <property type="molecule type" value="Genomic_DNA"/>
</dbReference>
<comment type="similarity">
    <text evidence="1">Belongs to the UPF0167 family.</text>
</comment>
<name>A0AAU2VF84_9ACTN</name>
<evidence type="ECO:0000256" key="1">
    <source>
        <dbReference type="ARBA" id="ARBA00008525"/>
    </source>
</evidence>
<protein>
    <submittedName>
        <fullName evidence="2">CbrC family protein</fullName>
    </submittedName>
</protein>
<evidence type="ECO:0000313" key="2">
    <source>
        <dbReference type="EMBL" id="WTW66175.1"/>
    </source>
</evidence>
<accession>A0AAU2VF84</accession>
<dbReference type="Pfam" id="PF03691">
    <property type="entry name" value="UPF0167"/>
    <property type="match status" value="1"/>
</dbReference>
<dbReference type="AlphaFoldDB" id="A0AAU2VF84"/>
<organism evidence="2">
    <name type="scientific">Streptomyces sp. NBC_00003</name>
    <dbReference type="NCBI Taxonomy" id="2903608"/>
    <lineage>
        <taxon>Bacteria</taxon>
        <taxon>Bacillati</taxon>
        <taxon>Actinomycetota</taxon>
        <taxon>Actinomycetes</taxon>
        <taxon>Kitasatosporales</taxon>
        <taxon>Streptomycetaceae</taxon>
        <taxon>Streptomyces</taxon>
    </lineage>
</organism>
<dbReference type="InterPro" id="IPR005363">
    <property type="entry name" value="UPF0167"/>
</dbReference>